<feature type="chain" id="PRO_5001510562" description="Secreted protein" evidence="1">
    <location>
        <begin position="30"/>
        <end position="107"/>
    </location>
</feature>
<evidence type="ECO:0000313" key="2">
    <source>
        <dbReference type="EMBL" id="EZF51132.1"/>
    </source>
</evidence>
<sequence length="107" mass="11941">MAGRSKSKASFSFFPAFLLVSEWNSPIQATRYARCWDDTFGLLAQFLQPQRTYEAEQGLNKRSHPEPRAGSGGKSVCLMEFPATCFMLHCTHTLPAYLFSTDVARAG</sequence>
<keyword evidence="1" id="KW-0732">Signal</keyword>
<evidence type="ECO:0000256" key="1">
    <source>
        <dbReference type="SAM" id="SignalP"/>
    </source>
</evidence>
<organism evidence="2">
    <name type="scientific">Trichophyton rubrum CBS 288.86</name>
    <dbReference type="NCBI Taxonomy" id="1215330"/>
    <lineage>
        <taxon>Eukaryota</taxon>
        <taxon>Fungi</taxon>
        <taxon>Dikarya</taxon>
        <taxon>Ascomycota</taxon>
        <taxon>Pezizomycotina</taxon>
        <taxon>Eurotiomycetes</taxon>
        <taxon>Eurotiomycetidae</taxon>
        <taxon>Onygenales</taxon>
        <taxon>Arthrodermataceae</taxon>
        <taxon>Trichophyton</taxon>
    </lineage>
</organism>
<evidence type="ECO:0008006" key="3">
    <source>
        <dbReference type="Google" id="ProtNLM"/>
    </source>
</evidence>
<proteinExistence type="predicted"/>
<protein>
    <recommendedName>
        <fullName evidence="3">Secreted protein</fullName>
    </recommendedName>
</protein>
<dbReference type="AlphaFoldDB" id="A0A022VY17"/>
<dbReference type="EMBL" id="KK207873">
    <property type="protein sequence ID" value="EZF51132.1"/>
    <property type="molecule type" value="Genomic_DNA"/>
</dbReference>
<dbReference type="HOGENOM" id="CLU_2211843_0_0_1"/>
<feature type="signal peptide" evidence="1">
    <location>
        <begin position="1"/>
        <end position="29"/>
    </location>
</feature>
<dbReference type="Proteomes" id="UP000023758">
    <property type="component" value="Unassembled WGS sequence"/>
</dbReference>
<reference evidence="2" key="1">
    <citation type="submission" date="2014-02" db="EMBL/GenBank/DDBJ databases">
        <title>The Genome Sequence of Trichophyton rubrum (morphotype fischeri) CBS 288.86.</title>
        <authorList>
            <consortium name="The Broad Institute Genomics Platform"/>
            <person name="Cuomo C.A."/>
            <person name="White T.C."/>
            <person name="Graser Y."/>
            <person name="Martinez-Rossi N."/>
            <person name="Heitman J."/>
            <person name="Young S.K."/>
            <person name="Zeng Q."/>
            <person name="Gargeya S."/>
            <person name="Abouelleil A."/>
            <person name="Alvarado L."/>
            <person name="Chapman S.B."/>
            <person name="Gainer-Dewar J."/>
            <person name="Goldberg J."/>
            <person name="Griggs A."/>
            <person name="Gujja S."/>
            <person name="Hansen M."/>
            <person name="Howarth C."/>
            <person name="Imamovic A."/>
            <person name="Larimer J."/>
            <person name="Martinez D."/>
            <person name="Murphy C."/>
            <person name="Pearson M.D."/>
            <person name="Persinoti G."/>
            <person name="Poon T."/>
            <person name="Priest M."/>
            <person name="Roberts A.D."/>
            <person name="Saif S."/>
            <person name="Shea T.D."/>
            <person name="Sykes S.N."/>
            <person name="Wortman J."/>
            <person name="Nusbaum C."/>
            <person name="Birren B."/>
        </authorList>
    </citation>
    <scope>NUCLEOTIDE SEQUENCE [LARGE SCALE GENOMIC DNA]</scope>
    <source>
        <strain evidence="2">CBS 288.86</strain>
    </source>
</reference>
<name>A0A022VY17_TRIRU</name>
<gene>
    <name evidence="2" type="ORF">H103_05509</name>
</gene>
<accession>A0A022VY17</accession>